<feature type="compositionally biased region" description="Polar residues" evidence="5">
    <location>
        <begin position="619"/>
        <end position="631"/>
    </location>
</feature>
<dbReference type="SUPFAM" id="SSF54928">
    <property type="entry name" value="RNA-binding domain, RBD"/>
    <property type="match status" value="1"/>
</dbReference>
<dbReference type="Proteomes" id="UP001187471">
    <property type="component" value="Unassembled WGS sequence"/>
</dbReference>
<keyword evidence="3" id="KW-0539">Nucleus</keyword>
<keyword evidence="8" id="KW-1185">Reference proteome</keyword>
<dbReference type="InterPro" id="IPR000504">
    <property type="entry name" value="RRM_dom"/>
</dbReference>
<feature type="compositionally biased region" description="Basic residues" evidence="5">
    <location>
        <begin position="330"/>
        <end position="341"/>
    </location>
</feature>
<evidence type="ECO:0000259" key="6">
    <source>
        <dbReference type="PROSITE" id="PS50102"/>
    </source>
</evidence>
<gene>
    <name evidence="7" type="ORF">RJ640_025550</name>
</gene>
<evidence type="ECO:0000256" key="5">
    <source>
        <dbReference type="SAM" id="MobiDB-lite"/>
    </source>
</evidence>
<dbReference type="InterPro" id="IPR012677">
    <property type="entry name" value="Nucleotide-bd_a/b_plait_sf"/>
</dbReference>
<feature type="region of interest" description="Disordered" evidence="5">
    <location>
        <begin position="535"/>
        <end position="564"/>
    </location>
</feature>
<dbReference type="PANTHER" id="PTHR23099">
    <property type="entry name" value="TRANSCRIPTIONAL REGULATOR"/>
    <property type="match status" value="1"/>
</dbReference>
<dbReference type="PANTHER" id="PTHR23099:SF0">
    <property type="entry name" value="GERM CELL NUCLEAR ACIDIC PROTEIN"/>
    <property type="match status" value="1"/>
</dbReference>
<dbReference type="AlphaFoldDB" id="A0AA88QVU8"/>
<protein>
    <recommendedName>
        <fullName evidence="6">RRM domain-containing protein</fullName>
    </recommendedName>
</protein>
<feature type="region of interest" description="Disordered" evidence="5">
    <location>
        <begin position="320"/>
        <end position="360"/>
    </location>
</feature>
<proteinExistence type="predicted"/>
<evidence type="ECO:0000313" key="8">
    <source>
        <dbReference type="Proteomes" id="UP001187471"/>
    </source>
</evidence>
<dbReference type="CDD" id="cd12226">
    <property type="entry name" value="RRM_NOL8"/>
    <property type="match status" value="1"/>
</dbReference>
<feature type="region of interest" description="Disordered" evidence="5">
    <location>
        <begin position="605"/>
        <end position="636"/>
    </location>
</feature>
<dbReference type="InterPro" id="IPR034138">
    <property type="entry name" value="NOP8_RRM"/>
</dbReference>
<feature type="compositionally biased region" description="Basic and acidic residues" evidence="5">
    <location>
        <begin position="347"/>
        <end position="360"/>
    </location>
</feature>
<keyword evidence="2 4" id="KW-0694">RNA-binding</keyword>
<evidence type="ECO:0000256" key="4">
    <source>
        <dbReference type="PROSITE-ProRule" id="PRU00176"/>
    </source>
</evidence>
<dbReference type="Pfam" id="PF00076">
    <property type="entry name" value="RRM_1"/>
    <property type="match status" value="1"/>
</dbReference>
<dbReference type="EMBL" id="JAVXUO010002497">
    <property type="protein sequence ID" value="KAK2972699.1"/>
    <property type="molecule type" value="Genomic_DNA"/>
</dbReference>
<organism evidence="7 8">
    <name type="scientific">Escallonia rubra</name>
    <dbReference type="NCBI Taxonomy" id="112253"/>
    <lineage>
        <taxon>Eukaryota</taxon>
        <taxon>Viridiplantae</taxon>
        <taxon>Streptophyta</taxon>
        <taxon>Embryophyta</taxon>
        <taxon>Tracheophyta</taxon>
        <taxon>Spermatophyta</taxon>
        <taxon>Magnoliopsida</taxon>
        <taxon>eudicotyledons</taxon>
        <taxon>Gunneridae</taxon>
        <taxon>Pentapetalae</taxon>
        <taxon>asterids</taxon>
        <taxon>campanulids</taxon>
        <taxon>Escalloniales</taxon>
        <taxon>Escalloniaceae</taxon>
        <taxon>Escallonia</taxon>
    </lineage>
</organism>
<comment type="caution">
    <text evidence="7">The sequence shown here is derived from an EMBL/GenBank/DDBJ whole genome shotgun (WGS) entry which is preliminary data.</text>
</comment>
<feature type="compositionally biased region" description="Basic and acidic residues" evidence="5">
    <location>
        <begin position="320"/>
        <end position="329"/>
    </location>
</feature>
<dbReference type="PROSITE" id="PS50102">
    <property type="entry name" value="RRM"/>
    <property type="match status" value="1"/>
</dbReference>
<accession>A0AA88QVU8</accession>
<sequence length="674" mass="74878">MAEQAQHDDDDTSTATSTRIYVGGLGSSVTEDDLRNTFSSLGKLESVQIVRTKGRSFAYLDFLPSSPKSLPKLFSTYNGCMWKGGRLKLEKAKEHFLIRLQRERSEIAELTNLAPSRDSDASENMLLPEKSKKFLNPDTTHLRIFFPKLKKMMSLPCSGTGKHKYSFQRIVVPFLPVHFCDCEEHSVPSNMSKEKAGEPICHVQASGTGVNEEEINMMESVMNKLFQSNNPQQVECHEVGLAKEGASIVGLNDDRLVDKNEADDVSDEDNLVLNTVTGENDITSLIASMGHERILKNQPVNTLSFLALVAQEPILNEQEASKKFQESQRKKIVSSGKKRKSPLAEQSNKDENQSTMPERKKNMRIHLNETGDQSTEQQSTDKYTWSQKSTWKDLVGEKNQTPFQISQITPTVHAMKEDQTTCDDLSEPNSTDMENQNLVRHRNLEHSEELKEIAEAPIAILNAVSDKLTSERQSYHSEEPKKLPEALPAIPNVDLNKKTRGASWLKEASWTQMVRDASSSSFSISDVLPGLTFPKQEISKPSGTAAAKLEDGEQQNLLSSGKEESMADYSAVRVAYKESASVPFASSEIVLAEEDQNYAGTVVEQTTPEQSVKEKDEVSTTSRKTQHTAPKQASVRDLGVGETCTFMRSAASMKEWTKTKAALSGSLKKKSSGK</sequence>
<evidence type="ECO:0000256" key="2">
    <source>
        <dbReference type="ARBA" id="ARBA00022884"/>
    </source>
</evidence>
<dbReference type="GO" id="GO:0005730">
    <property type="term" value="C:nucleolus"/>
    <property type="evidence" value="ECO:0007669"/>
    <property type="project" value="UniProtKB-SubCell"/>
</dbReference>
<evidence type="ECO:0000256" key="1">
    <source>
        <dbReference type="ARBA" id="ARBA00004604"/>
    </source>
</evidence>
<name>A0AA88QVU8_9ASTE</name>
<dbReference type="InterPro" id="IPR035979">
    <property type="entry name" value="RBD_domain_sf"/>
</dbReference>
<comment type="subcellular location">
    <subcellularLocation>
        <location evidence="1">Nucleus</location>
        <location evidence="1">Nucleolus</location>
    </subcellularLocation>
</comment>
<evidence type="ECO:0000256" key="3">
    <source>
        <dbReference type="ARBA" id="ARBA00023242"/>
    </source>
</evidence>
<dbReference type="SMART" id="SM00360">
    <property type="entry name" value="RRM"/>
    <property type="match status" value="1"/>
</dbReference>
<evidence type="ECO:0000313" key="7">
    <source>
        <dbReference type="EMBL" id="KAK2972699.1"/>
    </source>
</evidence>
<feature type="domain" description="RRM" evidence="6">
    <location>
        <begin position="18"/>
        <end position="94"/>
    </location>
</feature>
<dbReference type="Gene3D" id="3.30.70.330">
    <property type="match status" value="1"/>
</dbReference>
<reference evidence="7" key="1">
    <citation type="submission" date="2022-12" db="EMBL/GenBank/DDBJ databases">
        <title>Draft genome assemblies for two species of Escallonia (Escalloniales).</title>
        <authorList>
            <person name="Chanderbali A."/>
            <person name="Dervinis C."/>
            <person name="Anghel I."/>
            <person name="Soltis D."/>
            <person name="Soltis P."/>
            <person name="Zapata F."/>
        </authorList>
    </citation>
    <scope>NUCLEOTIDE SEQUENCE</scope>
    <source>
        <strain evidence="7">UCBG92.1500</strain>
        <tissue evidence="7">Leaf</tissue>
    </source>
</reference>
<dbReference type="GO" id="GO:0003723">
    <property type="term" value="F:RNA binding"/>
    <property type="evidence" value="ECO:0007669"/>
    <property type="project" value="UniProtKB-UniRule"/>
</dbReference>